<accession>A0A418W6S5</accession>
<dbReference type="Pfam" id="PF02954">
    <property type="entry name" value="HTH_8"/>
    <property type="match status" value="1"/>
</dbReference>
<dbReference type="RefSeq" id="WP_119764811.1">
    <property type="nucleotide sequence ID" value="NZ_QYUM01000004.1"/>
</dbReference>
<keyword evidence="3" id="KW-1185">Reference proteome</keyword>
<sequence>MATSSQDAVSINVPAVLARLRGEYMPAPELAELIEGLVGRTVADVERALILQTLAHCRGNRTTAAMMLGISVRTMRNKLRTFIEDGIAVSPALQA</sequence>
<dbReference type="Proteomes" id="UP000286100">
    <property type="component" value="Unassembled WGS sequence"/>
</dbReference>
<organism evidence="2 3">
    <name type="scientific">Sphingomonas cavernae</name>
    <dbReference type="NCBI Taxonomy" id="2320861"/>
    <lineage>
        <taxon>Bacteria</taxon>
        <taxon>Pseudomonadati</taxon>
        <taxon>Pseudomonadota</taxon>
        <taxon>Alphaproteobacteria</taxon>
        <taxon>Sphingomonadales</taxon>
        <taxon>Sphingomonadaceae</taxon>
        <taxon>Sphingomonas</taxon>
    </lineage>
</organism>
<dbReference type="EMBL" id="QYUM01000004">
    <property type="protein sequence ID" value="RJF85755.1"/>
    <property type="molecule type" value="Genomic_DNA"/>
</dbReference>
<dbReference type="PRINTS" id="PR01590">
    <property type="entry name" value="HTHFIS"/>
</dbReference>
<dbReference type="SUPFAM" id="SSF46689">
    <property type="entry name" value="Homeodomain-like"/>
    <property type="match status" value="1"/>
</dbReference>
<reference evidence="2 3" key="1">
    <citation type="submission" date="2018-09" db="EMBL/GenBank/DDBJ databases">
        <authorList>
            <person name="Zhu H."/>
        </authorList>
    </citation>
    <scope>NUCLEOTIDE SEQUENCE [LARGE SCALE GENOMIC DNA]</scope>
    <source>
        <strain evidence="2 3">K2R01-6</strain>
    </source>
</reference>
<comment type="caution">
    <text evidence="2">The sequence shown here is derived from an EMBL/GenBank/DDBJ whole genome shotgun (WGS) entry which is preliminary data.</text>
</comment>
<evidence type="ECO:0000259" key="1">
    <source>
        <dbReference type="Pfam" id="PF02954"/>
    </source>
</evidence>
<evidence type="ECO:0000313" key="2">
    <source>
        <dbReference type="EMBL" id="RJF85755.1"/>
    </source>
</evidence>
<protein>
    <recommendedName>
        <fullName evidence="1">DNA binding HTH domain-containing protein</fullName>
    </recommendedName>
</protein>
<dbReference type="OrthoDB" id="9154941at2"/>
<proteinExistence type="predicted"/>
<dbReference type="GO" id="GO:0043565">
    <property type="term" value="F:sequence-specific DNA binding"/>
    <property type="evidence" value="ECO:0007669"/>
    <property type="project" value="InterPro"/>
</dbReference>
<dbReference type="Gene3D" id="1.10.10.60">
    <property type="entry name" value="Homeodomain-like"/>
    <property type="match status" value="1"/>
</dbReference>
<evidence type="ECO:0000313" key="3">
    <source>
        <dbReference type="Proteomes" id="UP000286100"/>
    </source>
</evidence>
<gene>
    <name evidence="2" type="ORF">D3876_17890</name>
</gene>
<dbReference type="InterPro" id="IPR009057">
    <property type="entry name" value="Homeodomain-like_sf"/>
</dbReference>
<dbReference type="InterPro" id="IPR002197">
    <property type="entry name" value="HTH_Fis"/>
</dbReference>
<feature type="domain" description="DNA binding HTH" evidence="1">
    <location>
        <begin position="41"/>
        <end position="80"/>
    </location>
</feature>
<dbReference type="AlphaFoldDB" id="A0A418W6S5"/>
<name>A0A418W6S5_9SPHN</name>